<feature type="chain" id="PRO_5006057991" description="Integral membrane protein" evidence="2">
    <location>
        <begin position="23"/>
        <end position="115"/>
    </location>
</feature>
<dbReference type="RefSeq" id="WP_062227916.1">
    <property type="nucleotide sequence ID" value="NZ_BBWR01000010.1"/>
</dbReference>
<dbReference type="AlphaFoldDB" id="A0A0P0Z1P4"/>
<organism evidence="3">
    <name type="scientific">Aureimonas frigidaquae</name>
    <dbReference type="NCBI Taxonomy" id="424757"/>
    <lineage>
        <taxon>Bacteria</taxon>
        <taxon>Pseudomonadati</taxon>
        <taxon>Pseudomonadota</taxon>
        <taxon>Alphaproteobacteria</taxon>
        <taxon>Hyphomicrobiales</taxon>
        <taxon>Aurantimonadaceae</taxon>
        <taxon>Aureimonas</taxon>
    </lineage>
</organism>
<dbReference type="Gene3D" id="3.10.450.160">
    <property type="entry name" value="inner membrane protein cigr"/>
    <property type="match status" value="1"/>
</dbReference>
<accession>A0A0P0Z1P4</accession>
<protein>
    <recommendedName>
        <fullName evidence="4">Integral membrane protein</fullName>
    </recommendedName>
</protein>
<dbReference type="EMBL" id="LC066376">
    <property type="protein sequence ID" value="BAT27892.1"/>
    <property type="molecule type" value="Genomic_DNA"/>
</dbReference>
<feature type="compositionally biased region" description="Basic residues" evidence="1">
    <location>
        <begin position="55"/>
        <end position="64"/>
    </location>
</feature>
<feature type="region of interest" description="Disordered" evidence="1">
    <location>
        <begin position="22"/>
        <end position="66"/>
    </location>
</feature>
<dbReference type="Pfam" id="PF11776">
    <property type="entry name" value="RcnB"/>
    <property type="match status" value="1"/>
</dbReference>
<reference evidence="3" key="1">
    <citation type="journal article" date="2015" name="Proc. Natl. Acad. Sci. U.S.A.">
        <title>Bacterial clade with the ribosomal RNA operon on a small plasmid rather than the chromosome.</title>
        <authorList>
            <person name="Anda M."/>
            <person name="Ohtsubo Y."/>
            <person name="Okubo T."/>
            <person name="Sugawara M."/>
            <person name="Nagata Y."/>
            <person name="Tsuda M."/>
            <person name="Minamisawa K."/>
            <person name="Mitsui H."/>
        </authorList>
    </citation>
    <scope>NUCLEOTIDE SEQUENCE</scope>
    <source>
        <strain evidence="3">JCM 14755</strain>
    </source>
</reference>
<keyword evidence="2" id="KW-0732">Signal</keyword>
<proteinExistence type="predicted"/>
<evidence type="ECO:0000313" key="3">
    <source>
        <dbReference type="EMBL" id="BAT27892.1"/>
    </source>
</evidence>
<dbReference type="InterPro" id="IPR024572">
    <property type="entry name" value="RcnB"/>
</dbReference>
<evidence type="ECO:0008006" key="4">
    <source>
        <dbReference type="Google" id="ProtNLM"/>
    </source>
</evidence>
<evidence type="ECO:0000256" key="1">
    <source>
        <dbReference type="SAM" id="MobiDB-lite"/>
    </source>
</evidence>
<dbReference type="OrthoDB" id="9808839at2"/>
<sequence>MFKRLLIAVSALSMLAAPMAQAQAQSRHDGPRHGYHHSQPRFHAPQRMEPQRAGPPRHHLRKGQRVQNWQRYQRVDHRRYKLRAPSRGQQWVRAGNDYLLIAAATGLVIAMATAR</sequence>
<evidence type="ECO:0000256" key="2">
    <source>
        <dbReference type="SAM" id="SignalP"/>
    </source>
</evidence>
<name>A0A0P0Z1P4_9HYPH</name>
<feature type="signal peptide" evidence="2">
    <location>
        <begin position="1"/>
        <end position="22"/>
    </location>
</feature>